<organism evidence="1 2">
    <name type="scientific">Acidovorax delafieldii 2AN</name>
    <dbReference type="NCBI Taxonomy" id="573060"/>
    <lineage>
        <taxon>Bacteria</taxon>
        <taxon>Pseudomonadati</taxon>
        <taxon>Pseudomonadota</taxon>
        <taxon>Betaproteobacteria</taxon>
        <taxon>Burkholderiales</taxon>
        <taxon>Comamonadaceae</taxon>
        <taxon>Acidovorax</taxon>
    </lineage>
</organism>
<name>C5T8Q9_ACIDE</name>
<accession>C5T8Q9</accession>
<dbReference type="AlphaFoldDB" id="C5T8Q9"/>
<dbReference type="Proteomes" id="UP000003856">
    <property type="component" value="Unassembled WGS sequence"/>
</dbReference>
<dbReference type="EMBL" id="ACQT01000158">
    <property type="protein sequence ID" value="EER59147.1"/>
    <property type="molecule type" value="Genomic_DNA"/>
</dbReference>
<evidence type="ECO:0000313" key="2">
    <source>
        <dbReference type="Proteomes" id="UP000003856"/>
    </source>
</evidence>
<gene>
    <name evidence="1" type="ORF">AcdelDRAFT_3289</name>
</gene>
<comment type="caution">
    <text evidence="1">The sequence shown here is derived from an EMBL/GenBank/DDBJ whole genome shotgun (WGS) entry which is preliminary data.</text>
</comment>
<keyword evidence="2" id="KW-1185">Reference proteome</keyword>
<dbReference type="PATRIC" id="fig|573060.9.peg.1746"/>
<reference evidence="1 2" key="1">
    <citation type="submission" date="2009-05" db="EMBL/GenBank/DDBJ databases">
        <title>The draft genome of Acidovorax delafieldii 2AN.</title>
        <authorList>
            <consortium name="US DOE Joint Genome Institute (JGI-PGF)"/>
            <person name="Lucas S."/>
            <person name="Copeland A."/>
            <person name="Lapidus A."/>
            <person name="Glavina del Rio T."/>
            <person name="Tice H."/>
            <person name="Bruce D."/>
            <person name="Goodwin L."/>
            <person name="Pitluck S."/>
            <person name="Larimer F."/>
            <person name="Land M.L."/>
            <person name="Hauser L."/>
            <person name="Shelobolina E.S."/>
            <person name="Picardal F."/>
            <person name="Roden E."/>
            <person name="Emerson D."/>
        </authorList>
    </citation>
    <scope>NUCLEOTIDE SEQUENCE [LARGE SCALE GENOMIC DNA]</scope>
    <source>
        <strain evidence="1 2">2AN</strain>
    </source>
</reference>
<protein>
    <submittedName>
        <fullName evidence="1">Uncharacterized protein</fullName>
    </submittedName>
</protein>
<evidence type="ECO:0000313" key="1">
    <source>
        <dbReference type="EMBL" id="EER59147.1"/>
    </source>
</evidence>
<proteinExistence type="predicted"/>
<sequence length="40" mass="4214">MHEHDGDIESSGPCASVCSYSYRVGALALSLANRLVASVF</sequence>